<comment type="similarity">
    <text evidence="1 2">Belongs to the glycosyltransferase 77 family.</text>
</comment>
<sequence length="399" mass="45241">MSDSDAIFVRDPRPFFSTYPEADILSHTDALTPTIGPGDRGLELPIALRKPLNVGLLVFRNREPVREFLEAWRLEMVANPKAWEQGLFNKLMQARNSSLPSLESYAEDERVFPAWNGSLMLGILPVAGFSPGPVAFMQRIGPKILGDPPEYYTAEFDKNNGFLSMELRWPEVPEGYADWNNSRAETMIVTHLNGMMEQLAQIRAGMAMAVALNRTFVMPKVELMLCLCNRFWTPLHRCRIPGSDAEDLPFICPMDHIFELQQMAPQVFGLPIREHSFFDNPRGPQSRPSDAVILHSRAAPPPTSSVAADAFLEVGAGLTDAQLREVVHSSPETTCLRRVHVLDAVRIWKRFETDAAESDFTERFLKTLSIWERSPFKGHETVSYKNWFLRPLEDRQTLL</sequence>
<reference evidence="4" key="1">
    <citation type="submission" date="2021-01" db="EMBL/GenBank/DDBJ databases">
        <authorList>
            <person name="Eckstrom K.M.E."/>
        </authorList>
    </citation>
    <scope>NUCLEOTIDE SEQUENCE</scope>
    <source>
        <strain evidence="4">UVCC 0001</strain>
    </source>
</reference>
<accession>A0AAD9IH80</accession>
<organism evidence="4 5">
    <name type="scientific">Prototheca wickerhamii</name>
    <dbReference type="NCBI Taxonomy" id="3111"/>
    <lineage>
        <taxon>Eukaryota</taxon>
        <taxon>Viridiplantae</taxon>
        <taxon>Chlorophyta</taxon>
        <taxon>core chlorophytes</taxon>
        <taxon>Trebouxiophyceae</taxon>
        <taxon>Chlorellales</taxon>
        <taxon>Chlorellaceae</taxon>
        <taxon>Prototheca</taxon>
    </lineage>
</organism>
<name>A0AAD9IH80_PROWI</name>
<dbReference type="EMBL" id="JASFZW010000004">
    <property type="protein sequence ID" value="KAK2078426.1"/>
    <property type="molecule type" value="Genomic_DNA"/>
</dbReference>
<dbReference type="InterPro" id="IPR053250">
    <property type="entry name" value="Glycosyltransferase_77"/>
</dbReference>
<dbReference type="GO" id="GO:0000139">
    <property type="term" value="C:Golgi membrane"/>
    <property type="evidence" value="ECO:0007669"/>
    <property type="project" value="UniProtKB-SubCell"/>
</dbReference>
<dbReference type="PANTHER" id="PTHR46936">
    <property type="entry name" value="ARABINOSYLTRANSFERASE XEG113"/>
    <property type="match status" value="1"/>
</dbReference>
<dbReference type="Proteomes" id="UP001255856">
    <property type="component" value="Unassembled WGS sequence"/>
</dbReference>
<proteinExistence type="inferred from homology"/>
<evidence type="ECO:0000313" key="4">
    <source>
        <dbReference type="EMBL" id="KAK2078426.1"/>
    </source>
</evidence>
<gene>
    <name evidence="4" type="ORF">QBZ16_003266</name>
</gene>
<keyword evidence="2" id="KW-0808">Transferase</keyword>
<evidence type="ECO:0000256" key="2">
    <source>
        <dbReference type="RuleBase" id="RU363055"/>
    </source>
</evidence>
<keyword evidence="2" id="KW-0812">Transmembrane</keyword>
<evidence type="ECO:0000313" key="5">
    <source>
        <dbReference type="Proteomes" id="UP001255856"/>
    </source>
</evidence>
<comment type="subcellular location">
    <subcellularLocation>
        <location evidence="2">Golgi apparatus membrane</location>
        <topology evidence="2">Single-pass type II membrane protein</topology>
    </subcellularLocation>
</comment>
<keyword evidence="2" id="KW-0333">Golgi apparatus</keyword>
<evidence type="ECO:0000256" key="1">
    <source>
        <dbReference type="ARBA" id="ARBA00007033"/>
    </source>
</evidence>
<comment type="caution">
    <text evidence="4">The sequence shown here is derived from an EMBL/GenBank/DDBJ whole genome shotgun (WGS) entry which is preliminary data.</text>
</comment>
<dbReference type="InterPro" id="IPR005069">
    <property type="entry name" value="Nucl-diP-sugar_transferase"/>
</dbReference>
<dbReference type="AlphaFoldDB" id="A0AAD9IH80"/>
<keyword evidence="5" id="KW-1185">Reference proteome</keyword>
<dbReference type="GO" id="GO:0052636">
    <property type="term" value="F:arabinosyltransferase activity"/>
    <property type="evidence" value="ECO:0007669"/>
    <property type="project" value="TreeGrafter"/>
</dbReference>
<dbReference type="PANTHER" id="PTHR46936:SF1">
    <property type="entry name" value="ARABINOSYLTRANSFERASE XEG113"/>
    <property type="match status" value="1"/>
</dbReference>
<dbReference type="GO" id="GO:0052325">
    <property type="term" value="P:cell wall pectin biosynthetic process"/>
    <property type="evidence" value="ECO:0007669"/>
    <property type="project" value="TreeGrafter"/>
</dbReference>
<dbReference type="SUPFAM" id="SSF53448">
    <property type="entry name" value="Nucleotide-diphospho-sugar transferases"/>
    <property type="match status" value="1"/>
</dbReference>
<keyword evidence="2" id="KW-0961">Cell wall biogenesis/degradation</keyword>
<protein>
    <recommendedName>
        <fullName evidence="2">Glycosyltransferase</fullName>
        <ecNumber evidence="2">2.4.2.-</ecNumber>
    </recommendedName>
</protein>
<keyword evidence="2" id="KW-0735">Signal-anchor</keyword>
<dbReference type="EC" id="2.4.2.-" evidence="2"/>
<evidence type="ECO:0000259" key="3">
    <source>
        <dbReference type="Pfam" id="PF03407"/>
    </source>
</evidence>
<feature type="domain" description="Nucleotide-diphospho-sugar transferase" evidence="3">
    <location>
        <begin position="1"/>
        <end position="138"/>
    </location>
</feature>
<keyword evidence="2" id="KW-0328">Glycosyltransferase</keyword>
<dbReference type="InterPro" id="IPR029044">
    <property type="entry name" value="Nucleotide-diphossugar_trans"/>
</dbReference>
<dbReference type="Pfam" id="PF03407">
    <property type="entry name" value="Nucleotid_trans"/>
    <property type="match status" value="1"/>
</dbReference>